<evidence type="ECO:0000256" key="1">
    <source>
        <dbReference type="ARBA" id="ARBA00012417"/>
    </source>
</evidence>
<dbReference type="PANTHER" id="PTHR11669">
    <property type="entry name" value="REPLICATION FACTOR C / DNA POLYMERASE III GAMMA-TAU SUBUNIT"/>
    <property type="match status" value="1"/>
</dbReference>
<dbReference type="RefSeq" id="WP_209467512.1">
    <property type="nucleotide sequence ID" value="NZ_JAGGLG010000027.1"/>
</dbReference>
<dbReference type="Gene3D" id="3.40.50.300">
    <property type="entry name" value="P-loop containing nucleotide triphosphate hydrolases"/>
    <property type="match status" value="1"/>
</dbReference>
<dbReference type="InterPro" id="IPR015199">
    <property type="entry name" value="DNA_pol_III_delta_C"/>
</dbReference>
<dbReference type="InterPro" id="IPR050238">
    <property type="entry name" value="DNA_Rep/Repair_Clamp_Loader"/>
</dbReference>
<proteinExistence type="predicted"/>
<keyword evidence="6" id="KW-0239">DNA-directed DNA polymerase</keyword>
<dbReference type="PANTHER" id="PTHR11669:SF8">
    <property type="entry name" value="DNA POLYMERASE III SUBUNIT DELTA"/>
    <property type="match status" value="1"/>
</dbReference>
<evidence type="ECO:0000256" key="4">
    <source>
        <dbReference type="ARBA" id="ARBA00022695"/>
    </source>
</evidence>
<keyword evidence="10" id="KW-1185">Reference proteome</keyword>
<name>A0ABS4JWN7_9FIRM</name>
<evidence type="ECO:0000256" key="3">
    <source>
        <dbReference type="ARBA" id="ARBA00022679"/>
    </source>
</evidence>
<dbReference type="EMBL" id="JAGGLG010000027">
    <property type="protein sequence ID" value="MBP2019401.1"/>
    <property type="molecule type" value="Genomic_DNA"/>
</dbReference>
<comment type="caution">
    <text evidence="9">The sequence shown here is derived from an EMBL/GenBank/DDBJ whole genome shotgun (WGS) entry which is preliminary data.</text>
</comment>
<evidence type="ECO:0000256" key="6">
    <source>
        <dbReference type="ARBA" id="ARBA00022932"/>
    </source>
</evidence>
<sequence length="334" mass="35876">MSWSAIRGQDMAVSLLRRAVATGRVAHAYLFAGPRGVGRRTAALELARSLNCLSPDGAEACGACVSCRKLAAEPPVHPDVTVVEPDGRFIRTEQMRAVQAEVYARPTEGRVRVVVIDGAERMNAEAGNRLLKVLEEPPAYARFVLLTTNLAGVLPTIASRCQIVHFSPVPPEEIAAVLQEKAGLDPGRARLFASLSGGSVGVAIEMAGNPEVGERRDSALRLLLRLGEMDDADLLAQAEAWEQDRDNLEAHLEMTTLWLRDALLLAQGAPERLVVNCDRTPDARRLAERYGGSGLLGMLEAVSAARGQLLRSANARLVLDVLMLRLQGAAAVQA</sequence>
<dbReference type="NCBIfam" id="TIGR00678">
    <property type="entry name" value="holB"/>
    <property type="match status" value="1"/>
</dbReference>
<evidence type="ECO:0000259" key="8">
    <source>
        <dbReference type="Pfam" id="PF09115"/>
    </source>
</evidence>
<keyword evidence="4 9" id="KW-0548">Nucleotidyltransferase</keyword>
<dbReference type="InterPro" id="IPR004622">
    <property type="entry name" value="DNA_pol_HolB"/>
</dbReference>
<keyword evidence="3 9" id="KW-0808">Transferase</keyword>
<dbReference type="Proteomes" id="UP001519289">
    <property type="component" value="Unassembled WGS sequence"/>
</dbReference>
<dbReference type="EC" id="2.7.7.7" evidence="1"/>
<dbReference type="InterPro" id="IPR027417">
    <property type="entry name" value="P-loop_NTPase"/>
</dbReference>
<dbReference type="Pfam" id="PF09115">
    <property type="entry name" value="DNApol3-delta_C"/>
    <property type="match status" value="1"/>
</dbReference>
<dbReference type="Pfam" id="PF13177">
    <property type="entry name" value="DNA_pol3_delta2"/>
    <property type="match status" value="1"/>
</dbReference>
<evidence type="ECO:0000313" key="9">
    <source>
        <dbReference type="EMBL" id="MBP2019401.1"/>
    </source>
</evidence>
<evidence type="ECO:0000256" key="5">
    <source>
        <dbReference type="ARBA" id="ARBA00022705"/>
    </source>
</evidence>
<dbReference type="GO" id="GO:0003887">
    <property type="term" value="F:DNA-directed DNA polymerase activity"/>
    <property type="evidence" value="ECO:0007669"/>
    <property type="project" value="UniProtKB-EC"/>
</dbReference>
<gene>
    <name evidence="9" type="ORF">J2Z79_002840</name>
</gene>
<keyword evidence="5" id="KW-0235">DNA replication</keyword>
<accession>A0ABS4JWN7</accession>
<reference evidence="9 10" key="1">
    <citation type="submission" date="2021-03" db="EMBL/GenBank/DDBJ databases">
        <title>Genomic Encyclopedia of Type Strains, Phase IV (KMG-IV): sequencing the most valuable type-strain genomes for metagenomic binning, comparative biology and taxonomic classification.</title>
        <authorList>
            <person name="Goeker M."/>
        </authorList>
    </citation>
    <scope>NUCLEOTIDE SEQUENCE [LARGE SCALE GENOMIC DNA]</scope>
    <source>
        <strain evidence="9 10">DSM 27138</strain>
    </source>
</reference>
<dbReference type="SUPFAM" id="SSF52540">
    <property type="entry name" value="P-loop containing nucleoside triphosphate hydrolases"/>
    <property type="match status" value="1"/>
</dbReference>
<comment type="catalytic activity">
    <reaction evidence="7">
        <text>DNA(n) + a 2'-deoxyribonucleoside 5'-triphosphate = DNA(n+1) + diphosphate</text>
        <dbReference type="Rhea" id="RHEA:22508"/>
        <dbReference type="Rhea" id="RHEA-COMP:17339"/>
        <dbReference type="Rhea" id="RHEA-COMP:17340"/>
        <dbReference type="ChEBI" id="CHEBI:33019"/>
        <dbReference type="ChEBI" id="CHEBI:61560"/>
        <dbReference type="ChEBI" id="CHEBI:173112"/>
        <dbReference type="EC" id="2.7.7.7"/>
    </reaction>
</comment>
<organism evidence="9 10">
    <name type="scientific">Symbiobacterium terraclitae</name>
    <dbReference type="NCBI Taxonomy" id="557451"/>
    <lineage>
        <taxon>Bacteria</taxon>
        <taxon>Bacillati</taxon>
        <taxon>Bacillota</taxon>
        <taxon>Clostridia</taxon>
        <taxon>Eubacteriales</taxon>
        <taxon>Symbiobacteriaceae</taxon>
        <taxon>Symbiobacterium</taxon>
    </lineage>
</organism>
<feature type="domain" description="DNA polymerase III delta subunit C-terminal" evidence="8">
    <location>
        <begin position="228"/>
        <end position="326"/>
    </location>
</feature>
<evidence type="ECO:0000256" key="7">
    <source>
        <dbReference type="ARBA" id="ARBA00049244"/>
    </source>
</evidence>
<evidence type="ECO:0000256" key="2">
    <source>
        <dbReference type="ARBA" id="ARBA00014363"/>
    </source>
</evidence>
<protein>
    <recommendedName>
        <fullName evidence="2">DNA polymerase III subunit delta'</fullName>
        <ecNumber evidence="1">2.7.7.7</ecNumber>
    </recommendedName>
</protein>
<evidence type="ECO:0000313" key="10">
    <source>
        <dbReference type="Proteomes" id="UP001519289"/>
    </source>
</evidence>